<accession>A0A154MW83</accession>
<dbReference type="EMBL" id="LQCI01000002">
    <property type="protein sequence ID" value="KZB88017.1"/>
    <property type="molecule type" value="Genomic_DNA"/>
</dbReference>
<organism evidence="6 7">
    <name type="scientific">Amycolatopsis regifaucium</name>
    <dbReference type="NCBI Taxonomy" id="546365"/>
    <lineage>
        <taxon>Bacteria</taxon>
        <taxon>Bacillati</taxon>
        <taxon>Actinomycetota</taxon>
        <taxon>Actinomycetes</taxon>
        <taxon>Pseudonocardiales</taxon>
        <taxon>Pseudonocardiaceae</taxon>
        <taxon>Amycolatopsis</taxon>
    </lineage>
</organism>
<proteinExistence type="predicted"/>
<dbReference type="Gene3D" id="3.90.180.10">
    <property type="entry name" value="Medium-chain alcohol dehydrogenases, catalytic domain"/>
    <property type="match status" value="1"/>
</dbReference>
<dbReference type="PANTHER" id="PTHR43401">
    <property type="entry name" value="L-THREONINE 3-DEHYDROGENASE"/>
    <property type="match status" value="1"/>
</dbReference>
<dbReference type="Proteomes" id="UP000076321">
    <property type="component" value="Unassembled WGS sequence"/>
</dbReference>
<evidence type="ECO:0000313" key="6">
    <source>
        <dbReference type="EMBL" id="KZB88017.1"/>
    </source>
</evidence>
<dbReference type="Pfam" id="PF00107">
    <property type="entry name" value="ADH_zinc_N"/>
    <property type="match status" value="1"/>
</dbReference>
<dbReference type="InterPro" id="IPR036291">
    <property type="entry name" value="NAD(P)-bd_dom_sf"/>
</dbReference>
<dbReference type="AlphaFoldDB" id="A0A154MW83"/>
<keyword evidence="3" id="KW-0862">Zinc</keyword>
<dbReference type="Pfam" id="PF08240">
    <property type="entry name" value="ADH_N"/>
    <property type="match status" value="1"/>
</dbReference>
<evidence type="ECO:0000313" key="7">
    <source>
        <dbReference type="Proteomes" id="UP000076321"/>
    </source>
</evidence>
<dbReference type="SUPFAM" id="SSF50129">
    <property type="entry name" value="GroES-like"/>
    <property type="match status" value="1"/>
</dbReference>
<dbReference type="SMART" id="SM00829">
    <property type="entry name" value="PKS_ER"/>
    <property type="match status" value="1"/>
</dbReference>
<gene>
    <name evidence="6" type="ORF">AVL48_18745</name>
</gene>
<dbReference type="GO" id="GO:0016491">
    <property type="term" value="F:oxidoreductase activity"/>
    <property type="evidence" value="ECO:0007669"/>
    <property type="project" value="UniProtKB-KW"/>
</dbReference>
<reference evidence="6 7" key="1">
    <citation type="submission" date="2015-12" db="EMBL/GenBank/DDBJ databases">
        <title>Amycolatopsis regifaucium genome sequencing and assembly.</title>
        <authorList>
            <person name="Mayilraj S."/>
        </authorList>
    </citation>
    <scope>NUCLEOTIDE SEQUENCE [LARGE SCALE GENOMIC DNA]</scope>
    <source>
        <strain evidence="6 7">GY080</strain>
    </source>
</reference>
<dbReference type="InterPro" id="IPR013154">
    <property type="entry name" value="ADH-like_N"/>
</dbReference>
<evidence type="ECO:0000256" key="1">
    <source>
        <dbReference type="ARBA" id="ARBA00001947"/>
    </source>
</evidence>
<dbReference type="InterPro" id="IPR050129">
    <property type="entry name" value="Zn_alcohol_dh"/>
</dbReference>
<evidence type="ECO:0000256" key="3">
    <source>
        <dbReference type="ARBA" id="ARBA00022833"/>
    </source>
</evidence>
<keyword evidence="2" id="KW-0479">Metal-binding</keyword>
<evidence type="ECO:0000256" key="4">
    <source>
        <dbReference type="ARBA" id="ARBA00023002"/>
    </source>
</evidence>
<name>A0A154MW83_9PSEU</name>
<dbReference type="PANTHER" id="PTHR43401:SF2">
    <property type="entry name" value="L-THREONINE 3-DEHYDROGENASE"/>
    <property type="match status" value="1"/>
</dbReference>
<sequence length="353" mass="37315">MDIQHGLPATMRAVRFDPVTGRPEVAEVPVPARQRDEVVVKVAACGIRRSDFAWLDGSAGPRGPVYTPGHGAAGVVAAVGDDVRSWVPGDRVVVAAGRECRDCPECRAGLSPDDCSDLRLMGEHYDGAWAEYLVTSATALVAVPGAVPLEQAAVLPGALSIAYGAIDAARLRPAEAVGVWGSGGLGNHLVRLARICGASPIIALDRRPEAREGALEQGADVALHPANNRVASYIGEITKGRGLDVAFDFGGRDSTFAQAHAALGARGRLVLVKTASKGSLVTRMFAEGEVGRTVISHTGYRVRHLRDLIELTERGRLDVSASISAILPLTRIAEGLAKVREYEDNPPRLLLRP</sequence>
<evidence type="ECO:0000259" key="5">
    <source>
        <dbReference type="SMART" id="SM00829"/>
    </source>
</evidence>
<dbReference type="GO" id="GO:0046872">
    <property type="term" value="F:metal ion binding"/>
    <property type="evidence" value="ECO:0007669"/>
    <property type="project" value="UniProtKB-KW"/>
</dbReference>
<dbReference type="InterPro" id="IPR020843">
    <property type="entry name" value="ER"/>
</dbReference>
<evidence type="ECO:0000256" key="2">
    <source>
        <dbReference type="ARBA" id="ARBA00022723"/>
    </source>
</evidence>
<keyword evidence="4" id="KW-0560">Oxidoreductase</keyword>
<dbReference type="InterPro" id="IPR013149">
    <property type="entry name" value="ADH-like_C"/>
</dbReference>
<dbReference type="RefSeq" id="WP_061989757.1">
    <property type="nucleotide sequence ID" value="NZ_FOPQ01000004.1"/>
</dbReference>
<feature type="domain" description="Enoyl reductase (ER)" evidence="5">
    <location>
        <begin position="9"/>
        <end position="319"/>
    </location>
</feature>
<comment type="caution">
    <text evidence="6">The sequence shown here is derived from an EMBL/GenBank/DDBJ whole genome shotgun (WGS) entry which is preliminary data.</text>
</comment>
<protein>
    <submittedName>
        <fullName evidence="6">Zinc-binding dehydrogenase</fullName>
    </submittedName>
</protein>
<dbReference type="SUPFAM" id="SSF51735">
    <property type="entry name" value="NAD(P)-binding Rossmann-fold domains"/>
    <property type="match status" value="1"/>
</dbReference>
<comment type="cofactor">
    <cofactor evidence="1">
        <name>Zn(2+)</name>
        <dbReference type="ChEBI" id="CHEBI:29105"/>
    </cofactor>
</comment>
<dbReference type="InterPro" id="IPR011032">
    <property type="entry name" value="GroES-like_sf"/>
</dbReference>